<sequence>MQLTTAQPEQLEEIVHMFEDVKKVMAKNNIYQWNQDYPNRDIISEDLRQGHLYLMQKDGKVAAAVTLDRFIPPEYDEISWRDRSGQYLAVHRLCVNPVFQGQGIAKKLVQEIENFAREKGYTSIRLDTKTTNQRAMNLYESQGYEKRGEFYFPDFDRPFVAYEKVLH</sequence>
<dbReference type="CDD" id="cd04301">
    <property type="entry name" value="NAT_SF"/>
    <property type="match status" value="1"/>
</dbReference>
<dbReference type="EMBL" id="JACEIP010000003">
    <property type="protein sequence ID" value="MBA4541869.1"/>
    <property type="molecule type" value="Genomic_DNA"/>
</dbReference>
<keyword evidence="1 4" id="KW-0808">Transferase</keyword>
<dbReference type="Pfam" id="PF00583">
    <property type="entry name" value="Acetyltransf_1"/>
    <property type="match status" value="1"/>
</dbReference>
<dbReference type="InterPro" id="IPR016181">
    <property type="entry name" value="Acyl_CoA_acyltransferase"/>
</dbReference>
<evidence type="ECO:0000259" key="3">
    <source>
        <dbReference type="PROSITE" id="PS51186"/>
    </source>
</evidence>
<evidence type="ECO:0000313" key="4">
    <source>
        <dbReference type="EMBL" id="MBA4541869.1"/>
    </source>
</evidence>
<dbReference type="InterPro" id="IPR050832">
    <property type="entry name" value="Bact_Acetyltransf"/>
</dbReference>
<dbReference type="PANTHER" id="PTHR43877">
    <property type="entry name" value="AMINOALKYLPHOSPHONATE N-ACETYLTRANSFERASE-RELATED-RELATED"/>
    <property type="match status" value="1"/>
</dbReference>
<dbReference type="GO" id="GO:0016747">
    <property type="term" value="F:acyltransferase activity, transferring groups other than amino-acyl groups"/>
    <property type="evidence" value="ECO:0007669"/>
    <property type="project" value="InterPro"/>
</dbReference>
<evidence type="ECO:0000256" key="2">
    <source>
        <dbReference type="ARBA" id="ARBA00023315"/>
    </source>
</evidence>
<reference evidence="4 5" key="1">
    <citation type="submission" date="2020-07" db="EMBL/GenBank/DDBJ databases">
        <authorList>
            <person name="Feng H."/>
        </authorList>
    </citation>
    <scope>NUCLEOTIDE SEQUENCE [LARGE SCALE GENOMIC DNA]</scope>
    <source>
        <strain evidence="5">s-11</strain>
    </source>
</reference>
<keyword evidence="5" id="KW-1185">Reference proteome</keyword>
<feature type="domain" description="N-acetyltransferase" evidence="3">
    <location>
        <begin position="1"/>
        <end position="167"/>
    </location>
</feature>
<proteinExistence type="predicted"/>
<accession>A0A7W1X8D2</accession>
<dbReference type="OrthoDB" id="9796381at2"/>
<dbReference type="Gene3D" id="3.40.630.30">
    <property type="match status" value="1"/>
</dbReference>
<protein>
    <submittedName>
        <fullName evidence="4">GNAT family N-acetyltransferase</fullName>
    </submittedName>
</protein>
<dbReference type="AlphaFoldDB" id="A0A7W1X8D2"/>
<dbReference type="PROSITE" id="PS51186">
    <property type="entry name" value="GNAT"/>
    <property type="match status" value="1"/>
</dbReference>
<dbReference type="InterPro" id="IPR000182">
    <property type="entry name" value="GNAT_dom"/>
</dbReference>
<evidence type="ECO:0000313" key="5">
    <source>
        <dbReference type="Proteomes" id="UP000530514"/>
    </source>
</evidence>
<comment type="caution">
    <text evidence="4">The sequence shown here is derived from an EMBL/GenBank/DDBJ whole genome shotgun (WGS) entry which is preliminary data.</text>
</comment>
<evidence type="ECO:0000256" key="1">
    <source>
        <dbReference type="ARBA" id="ARBA00022679"/>
    </source>
</evidence>
<organism evidence="4 5">
    <name type="scientific">Thermoactinomyces daqus</name>
    <dbReference type="NCBI Taxonomy" id="1329516"/>
    <lineage>
        <taxon>Bacteria</taxon>
        <taxon>Bacillati</taxon>
        <taxon>Bacillota</taxon>
        <taxon>Bacilli</taxon>
        <taxon>Bacillales</taxon>
        <taxon>Thermoactinomycetaceae</taxon>
        <taxon>Thermoactinomyces</taxon>
    </lineage>
</organism>
<keyword evidence="2" id="KW-0012">Acyltransferase</keyword>
<gene>
    <name evidence="4" type="ORF">H1164_02990</name>
</gene>
<name>A0A7W1X8D2_9BACL</name>
<dbReference type="SUPFAM" id="SSF55729">
    <property type="entry name" value="Acyl-CoA N-acyltransferases (Nat)"/>
    <property type="match status" value="1"/>
</dbReference>
<dbReference type="PANTHER" id="PTHR43877:SF2">
    <property type="entry name" value="AMINOALKYLPHOSPHONATE N-ACETYLTRANSFERASE-RELATED"/>
    <property type="match status" value="1"/>
</dbReference>
<dbReference type="Proteomes" id="UP000530514">
    <property type="component" value="Unassembled WGS sequence"/>
</dbReference>
<dbReference type="RefSeq" id="WP_033100427.1">
    <property type="nucleotide sequence ID" value="NZ_JACEIP010000003.1"/>
</dbReference>